<feature type="compositionally biased region" description="Low complexity" evidence="2">
    <location>
        <begin position="453"/>
        <end position="477"/>
    </location>
</feature>
<reference evidence="4" key="1">
    <citation type="journal article" date="2020" name="bioRxiv">
        <title>Historical genomics reveals the evolutionary mechanisms behind multiple outbreaks of the host-specific coffee wilt pathogen Fusarium xylarioides.</title>
        <authorList>
            <person name="Peck D."/>
            <person name="Nowell R.W."/>
            <person name="Flood J."/>
            <person name="Ryan M.J."/>
            <person name="Barraclough T.G."/>
        </authorList>
    </citation>
    <scope>NUCLEOTIDE SEQUENCE</scope>
    <source>
        <strain evidence="4">IMI 127659i</strain>
    </source>
</reference>
<accession>A0A9P7I121</accession>
<reference evidence="4" key="2">
    <citation type="submission" date="2020-10" db="EMBL/GenBank/DDBJ databases">
        <authorList>
            <person name="Peck L.D."/>
            <person name="Nowell R.W."/>
            <person name="Flood J."/>
            <person name="Ryan M.J."/>
            <person name="Barraclough T.G."/>
        </authorList>
    </citation>
    <scope>NUCLEOTIDE SEQUENCE</scope>
    <source>
        <strain evidence="4">IMI 127659i</strain>
    </source>
</reference>
<dbReference type="Proteomes" id="UP000750502">
    <property type="component" value="Unassembled WGS sequence"/>
</dbReference>
<feature type="region of interest" description="Disordered" evidence="2">
    <location>
        <begin position="453"/>
        <end position="498"/>
    </location>
</feature>
<feature type="region of interest" description="Disordered" evidence="2">
    <location>
        <begin position="401"/>
        <end position="427"/>
    </location>
</feature>
<keyword evidence="1" id="KW-0479">Metal-binding</keyword>
<proteinExistence type="predicted"/>
<gene>
    <name evidence="4" type="ORF">H9Q72_002390</name>
</gene>
<feature type="region of interest" description="Disordered" evidence="2">
    <location>
        <begin position="578"/>
        <end position="633"/>
    </location>
</feature>
<keyword evidence="5" id="KW-1185">Reference proteome</keyword>
<feature type="compositionally biased region" description="Polar residues" evidence="2">
    <location>
        <begin position="403"/>
        <end position="415"/>
    </location>
</feature>
<feature type="compositionally biased region" description="Polar residues" evidence="2">
    <location>
        <begin position="20"/>
        <end position="35"/>
    </location>
</feature>
<dbReference type="InterPro" id="IPR001878">
    <property type="entry name" value="Znf_CCHC"/>
</dbReference>
<keyword evidence="1" id="KW-0863">Zinc-finger</keyword>
<feature type="compositionally biased region" description="Basic residues" evidence="2">
    <location>
        <begin position="84"/>
        <end position="97"/>
    </location>
</feature>
<dbReference type="EMBL" id="JADFTT010000048">
    <property type="protein sequence ID" value="KAG5770914.1"/>
    <property type="molecule type" value="Genomic_DNA"/>
</dbReference>
<organism evidence="4 5">
    <name type="scientific">Fusarium xylarioides</name>
    <dbReference type="NCBI Taxonomy" id="221167"/>
    <lineage>
        <taxon>Eukaryota</taxon>
        <taxon>Fungi</taxon>
        <taxon>Dikarya</taxon>
        <taxon>Ascomycota</taxon>
        <taxon>Pezizomycotina</taxon>
        <taxon>Sordariomycetes</taxon>
        <taxon>Hypocreomycetidae</taxon>
        <taxon>Hypocreales</taxon>
        <taxon>Nectriaceae</taxon>
        <taxon>Fusarium</taxon>
        <taxon>Fusarium fujikuroi species complex</taxon>
    </lineage>
</organism>
<evidence type="ECO:0000313" key="5">
    <source>
        <dbReference type="Proteomes" id="UP000750502"/>
    </source>
</evidence>
<evidence type="ECO:0000259" key="3">
    <source>
        <dbReference type="PROSITE" id="PS50158"/>
    </source>
</evidence>
<evidence type="ECO:0000313" key="4">
    <source>
        <dbReference type="EMBL" id="KAG5770914.1"/>
    </source>
</evidence>
<comment type="caution">
    <text evidence="4">The sequence shown here is derived from an EMBL/GenBank/DDBJ whole genome shotgun (WGS) entry which is preliminary data.</text>
</comment>
<dbReference type="AlphaFoldDB" id="A0A9P7I121"/>
<evidence type="ECO:0000256" key="1">
    <source>
        <dbReference type="PROSITE-ProRule" id="PRU00047"/>
    </source>
</evidence>
<feature type="region of interest" description="Disordered" evidence="2">
    <location>
        <begin position="521"/>
        <end position="540"/>
    </location>
</feature>
<evidence type="ECO:0000256" key="2">
    <source>
        <dbReference type="SAM" id="MobiDB-lite"/>
    </source>
</evidence>
<dbReference type="GO" id="GO:0003676">
    <property type="term" value="F:nucleic acid binding"/>
    <property type="evidence" value="ECO:0007669"/>
    <property type="project" value="InterPro"/>
</dbReference>
<feature type="compositionally biased region" description="Polar residues" evidence="2">
    <location>
        <begin position="51"/>
        <end position="61"/>
    </location>
</feature>
<dbReference type="OrthoDB" id="5102918at2759"/>
<feature type="compositionally biased region" description="Low complexity" evidence="2">
    <location>
        <begin position="1"/>
        <end position="19"/>
    </location>
</feature>
<feature type="domain" description="CCHC-type" evidence="3">
    <location>
        <begin position="277"/>
        <end position="292"/>
    </location>
</feature>
<dbReference type="PROSITE" id="PS50158">
    <property type="entry name" value="ZF_CCHC"/>
    <property type="match status" value="1"/>
</dbReference>
<dbReference type="GO" id="GO:0008270">
    <property type="term" value="F:zinc ion binding"/>
    <property type="evidence" value="ECO:0007669"/>
    <property type="project" value="UniProtKB-KW"/>
</dbReference>
<feature type="compositionally biased region" description="Basic and acidic residues" evidence="2">
    <location>
        <begin position="531"/>
        <end position="540"/>
    </location>
</feature>
<protein>
    <recommendedName>
        <fullName evidence="3">CCHC-type domain-containing protein</fullName>
    </recommendedName>
</protein>
<keyword evidence="1" id="KW-0862">Zinc</keyword>
<name>A0A9P7I121_9HYPO</name>
<feature type="compositionally biased region" description="Polar residues" evidence="2">
    <location>
        <begin position="478"/>
        <end position="498"/>
    </location>
</feature>
<sequence>MTPRRLSSSNSVANARSVSTDQSSTLEGGQMSMDSFVTPGSGPRPPRSETLRSGNSFSQHARSVDGLVASGTEAVDKPPSRKSTDRRRREDRKKKSKVSVTLQCDPEWLGSHTTPSLLAKYKNREEDVFKHIVAVHLDDRRAGIMTLVVNSHSDAQQIRDHSELIRDAFDHQVEIIPEKFHILSTDITKRRLADRLAGPGANLNYESLFEDLPGRLQEWCAETGLPLVKVCWRDGRLSFILEDLEMALHAISKTSFSVSGISTDFISFEPKSSVKQCFNCQNLKHMSRDCPNPTRCGYCLGPHRLRQCPRDGPSKCGVCQEEGHASYERNICGNLTMKSARHSASLWRGKAEWETRNVNKVLSMDMSGAYDNVTKEDIISMVEQRDARFISHIMGLLKASRSRPAQESNLSSFVSAGSPLEEDTHGGTQVTAATPTAATAAAATTTTTTIASTTVTPATTTPCTPPSSATSSPCSSTGADTVSTLPSSPIESQNCSTTCPSSKAIGSPYFATGSNRIYIGDSRANKRRSARDHGDLSPREQAKKVRLDWLKSCAGPMVSEPEAVASFDPAPARKILRPRLAPKPVATSAVSCDRMSSQDRGSQGQSTDERESDTPTSCDGQADEKKKKKKKGSYQVTLLAYREMYKAASSRV</sequence>
<dbReference type="SMART" id="SM00343">
    <property type="entry name" value="ZnF_C2HC"/>
    <property type="match status" value="2"/>
</dbReference>
<feature type="compositionally biased region" description="Polar residues" evidence="2">
    <location>
        <begin position="588"/>
        <end position="606"/>
    </location>
</feature>
<feature type="region of interest" description="Disordered" evidence="2">
    <location>
        <begin position="1"/>
        <end position="99"/>
    </location>
</feature>
<feature type="compositionally biased region" description="Basic and acidic residues" evidence="2">
    <location>
        <begin position="74"/>
        <end position="83"/>
    </location>
</feature>